<feature type="domain" description="tRNA/rRNA methyltransferase SpoU type" evidence="13">
    <location>
        <begin position="1490"/>
        <end position="1632"/>
    </location>
</feature>
<evidence type="ECO:0000256" key="1">
    <source>
        <dbReference type="ARBA" id="ARBA00007228"/>
    </source>
</evidence>
<evidence type="ECO:0000256" key="10">
    <source>
        <dbReference type="ARBA" id="ARBA00093594"/>
    </source>
</evidence>
<dbReference type="InterPro" id="IPR029026">
    <property type="entry name" value="tRNA_m1G_MTases_N"/>
</dbReference>
<comment type="function">
    <text evidence="9">S-adenosyl-L-methionine-dependent 2'-O-ribose methyltransferase that catalyzes the formation of 2'-O-methylguanosine at position 18 (Gm18) in a subset of tRNA. Selectively mediates Gm18 methylation of tRNAGln-TTG/CTG and tRNASer-TGA/GCT. Gm18 modification can enhance the stability of modified tRNAs.</text>
</comment>
<comment type="catalytic activity">
    <reaction evidence="8">
        <text>guanosine(18) in tRNA + S-adenosyl-L-methionine = 2'-O-methylguanosine(18) in tRNA + S-adenosyl-L-homocysteine + H(+)</text>
        <dbReference type="Rhea" id="RHEA:20077"/>
        <dbReference type="Rhea" id="RHEA-COMP:10190"/>
        <dbReference type="Rhea" id="RHEA-COMP:10192"/>
        <dbReference type="ChEBI" id="CHEBI:15378"/>
        <dbReference type="ChEBI" id="CHEBI:57856"/>
        <dbReference type="ChEBI" id="CHEBI:59789"/>
        <dbReference type="ChEBI" id="CHEBI:74269"/>
        <dbReference type="ChEBI" id="CHEBI:74445"/>
        <dbReference type="EC" id="2.1.1.34"/>
    </reaction>
    <physiologicalReaction direction="left-to-right" evidence="8">
        <dbReference type="Rhea" id="RHEA:20078"/>
    </physiologicalReaction>
</comment>
<gene>
    <name evidence="14" type="ORF">DIATSA_LOCUS3828</name>
</gene>
<dbReference type="SUPFAM" id="SSF56349">
    <property type="entry name" value="DNA breaking-rejoining enzymes"/>
    <property type="match status" value="1"/>
</dbReference>
<organism evidence="14 15">
    <name type="scientific">Diatraea saccharalis</name>
    <name type="common">sugarcane borer</name>
    <dbReference type="NCBI Taxonomy" id="40085"/>
    <lineage>
        <taxon>Eukaryota</taxon>
        <taxon>Metazoa</taxon>
        <taxon>Ecdysozoa</taxon>
        <taxon>Arthropoda</taxon>
        <taxon>Hexapoda</taxon>
        <taxon>Insecta</taxon>
        <taxon>Pterygota</taxon>
        <taxon>Neoptera</taxon>
        <taxon>Endopterygota</taxon>
        <taxon>Lepidoptera</taxon>
        <taxon>Glossata</taxon>
        <taxon>Ditrysia</taxon>
        <taxon>Pyraloidea</taxon>
        <taxon>Crambidae</taxon>
        <taxon>Crambinae</taxon>
        <taxon>Diatraea</taxon>
    </lineage>
</organism>
<keyword evidence="7" id="KW-0233">DNA recombination</keyword>
<dbReference type="GO" id="GO:0141100">
    <property type="term" value="F:tRNA (guanine(18)-2'-O)-methyltransferase activity"/>
    <property type="evidence" value="ECO:0007669"/>
    <property type="project" value="UniProtKB-EC"/>
</dbReference>
<dbReference type="Pfam" id="PF00588">
    <property type="entry name" value="SpoU_methylase"/>
    <property type="match status" value="1"/>
</dbReference>
<keyword evidence="6" id="KW-0007">Acetylation</keyword>
<evidence type="ECO:0000313" key="14">
    <source>
        <dbReference type="EMBL" id="CAG9785824.1"/>
    </source>
</evidence>
<evidence type="ECO:0000256" key="5">
    <source>
        <dbReference type="ARBA" id="ARBA00022884"/>
    </source>
</evidence>
<dbReference type="FunFam" id="3.40.1280.10:FF:000010">
    <property type="entry name" value="probable methyltransferase TARBP1"/>
    <property type="match status" value="1"/>
</dbReference>
<evidence type="ECO:0000259" key="13">
    <source>
        <dbReference type="Pfam" id="PF00588"/>
    </source>
</evidence>
<evidence type="ECO:0000256" key="6">
    <source>
        <dbReference type="ARBA" id="ARBA00022990"/>
    </source>
</evidence>
<proteinExistence type="inferred from homology"/>
<evidence type="ECO:0000256" key="9">
    <source>
        <dbReference type="ARBA" id="ARBA00093361"/>
    </source>
</evidence>
<reference evidence="14" key="1">
    <citation type="submission" date="2021-12" db="EMBL/GenBank/DDBJ databases">
        <authorList>
            <person name="King R."/>
        </authorList>
    </citation>
    <scope>NUCLEOTIDE SEQUENCE</scope>
</reference>
<keyword evidence="2" id="KW-0489">Methyltransferase</keyword>
<dbReference type="CDD" id="cd18091">
    <property type="entry name" value="SpoU-like_TRM3-like"/>
    <property type="match status" value="1"/>
</dbReference>
<dbReference type="Gene3D" id="3.40.1280.10">
    <property type="match status" value="1"/>
</dbReference>
<dbReference type="PANTHER" id="PTHR12029:SF11">
    <property type="entry name" value="METHYLTRANSFERASE TARBP1-RELATED"/>
    <property type="match status" value="1"/>
</dbReference>
<name>A0A9N9WD03_9NEOP</name>
<dbReference type="GO" id="GO:0006310">
    <property type="term" value="P:DNA recombination"/>
    <property type="evidence" value="ECO:0007669"/>
    <property type="project" value="UniProtKB-KW"/>
</dbReference>
<evidence type="ECO:0000313" key="15">
    <source>
        <dbReference type="Proteomes" id="UP001153714"/>
    </source>
</evidence>
<sequence length="1641" mass="189534">MISDENVLSFLDLLDLDEELIDSRLKSIMSRREISDKHLVSAIHLLQYKQLVNLQENSECDNEEEYEFCTKLVREVNVSNIENVCKIITIALGLNSSTLVNKCEHFIQQILSELPPKDEPDDTRAILILKVTDSILHAVSNCSTKLFLPLLEIPVKNILCSSNENMKIQFLSSTVPKMFAAVTGFNILDSIWDFVKHLHDDNRSIALKVLSSLSDYYLPTPDNSGVVLFESKIVLQAEFWQTILYGLLSTDLLLRKLSIYLAKRALDCVLAMKKDVLVEHNGNIIFQWIHAESNSLKTMWDNYFILIDSLEEKQSNIVLPSLNLFPSLKAMGHWLNCAFNIGLKHDNIQVRLKCINHRLEIKLNSKTEAIVLLEALNYINIYDNTHEVEALKKKFSMFVKDKDILLYIIASIPMLQWSPVPLYHLSCILSDEDLKNKITLAGEHIVPIILDILKIPCNNVPLRKAIHINIAYFVGNCCSGLHWREYANIYLCLQMDLSNTSIDKNPFLNLIKKMINEDGIFFDFIQQSYLNIDFGLFYLQQHKEELPIYIDILHEKIKKIDNITNRHYSDKRECLDDVIYLNQLICKTDNKNHDNVINIRETINTIISSNFKTILLYISSLLVNNTILTIEEIALISDGLHSIFNARNIEQIKEAMLQLYKMSVLFTKDKNVALESVILSLHIIHGLTNNSVLLSIPEQERLNVQDVLKIAANFESKQSIGRLRNMFYEKSCEIVFEMLNQKYCCTDTHTDSILEYIQVVLDCGGYGCLQLCLKIINKMLPFVLMRTDTKFNMEQFICRMWKEIEELKSNNQYTPCIREFINLITHEHLLRLPTFNNIVLLYCKKIVDYGPVKVTPLFYLISKLNSTVLTVDHGHVIYILCDILMFSPVPRKDQRIIENLLVKILKEAKYGFDQTYLGTHFNFEVNYCSVLILSKIKDTEILCTIEKFIKNKIDESFKNKQRYHGHSQGHRLLLTGLQHLLLISLMKVNNSGTRTDPTEDMNWCIELLKKLPHQISVRICLEWYIALHLVKMKISLNEELLESFNDIPLISQLFVLYWTAKRIILSEKDDASGQFEFVMDFLLCHTMGPMFNTRLHAQYLATKLNEVSHIIIPKYPFIMTLIERTFKEGENDKNYVKIKDDYFINNFDIIQDLTPSFIYYFLPKYCEINNEFIDIDYVRSTFNAVNSNISDNMLSTDFHKEWVDFHRTDDEIFSLNICNEEGGKLYEGIEASGTIQKKYVPWKNMSDVYVYEAERKVAMIFGVDGACRGKELLNISIEDIQKHSDQLLLVTLNSTKTKRSFVVRNERVKYVEKYMALRPSDVKTNRFFLHYLNGKCTRQVIGKNKIGTMPREIATYLKLPNPELYTGHCFRRTSAALSILIDPNRKPSDIEPCTTREVFIEDPLHHDIKMEVVSCAVDPWTSSQLRPSTSKGETDECLTSAPHTEVTTLLKHSILIKRETESDSEYITDSQENPYTEAVLDIKKENKSELIVVASLIDKLPNLGGMARTSEVFGVKTYVVDSLRHLQDKQFQSLSVSAERWINVEEVRPGQALKQYLIAKKSEGYCVVAAEQTSTSVKLQNFQFPMKTLLLLGHEKEGIPCDLLPIMDYCVEIPQQGFVRSLNVHVTAAIFIWEYTRQNIL</sequence>
<dbReference type="SUPFAM" id="SSF75217">
    <property type="entry name" value="alpha/beta knot"/>
    <property type="match status" value="1"/>
</dbReference>
<keyword evidence="5" id="KW-0694">RNA-binding</keyword>
<evidence type="ECO:0000256" key="3">
    <source>
        <dbReference type="ARBA" id="ARBA00022679"/>
    </source>
</evidence>
<dbReference type="InterPro" id="IPR029028">
    <property type="entry name" value="Alpha/beta_knot_MTases"/>
</dbReference>
<protein>
    <recommendedName>
        <fullName evidence="11">tRNA (guanosine(18)-2'-O)-methyltransferase TARBP1</fullName>
        <ecNumber evidence="10">2.1.1.34</ecNumber>
    </recommendedName>
    <alternativeName>
        <fullName evidence="12">TAR RNA-binding protein 1</fullName>
    </alternativeName>
</protein>
<evidence type="ECO:0000256" key="8">
    <source>
        <dbReference type="ARBA" id="ARBA00093266"/>
    </source>
</evidence>
<accession>A0A9N9WD03</accession>
<dbReference type="OrthoDB" id="241340at2759"/>
<evidence type="ECO:0000256" key="12">
    <source>
        <dbReference type="ARBA" id="ARBA00093656"/>
    </source>
</evidence>
<evidence type="ECO:0000256" key="2">
    <source>
        <dbReference type="ARBA" id="ARBA00022603"/>
    </source>
</evidence>
<dbReference type="InterPro" id="IPR013762">
    <property type="entry name" value="Integrase-like_cat_sf"/>
</dbReference>
<dbReference type="InterPro" id="IPR045330">
    <property type="entry name" value="TRM3/TARBP1"/>
</dbReference>
<keyword evidence="15" id="KW-1185">Reference proteome</keyword>
<evidence type="ECO:0000256" key="11">
    <source>
        <dbReference type="ARBA" id="ARBA00093636"/>
    </source>
</evidence>
<dbReference type="Proteomes" id="UP001153714">
    <property type="component" value="Chromosome 14"/>
</dbReference>
<dbReference type="InterPro" id="IPR011010">
    <property type="entry name" value="DNA_brk_join_enz"/>
</dbReference>
<keyword evidence="4" id="KW-0949">S-adenosyl-L-methionine</keyword>
<dbReference type="EMBL" id="OU893345">
    <property type="protein sequence ID" value="CAG9785824.1"/>
    <property type="molecule type" value="Genomic_DNA"/>
</dbReference>
<dbReference type="EC" id="2.1.1.34" evidence="10"/>
<dbReference type="GO" id="GO:0003677">
    <property type="term" value="F:DNA binding"/>
    <property type="evidence" value="ECO:0007669"/>
    <property type="project" value="InterPro"/>
</dbReference>
<dbReference type="GO" id="GO:0003723">
    <property type="term" value="F:RNA binding"/>
    <property type="evidence" value="ECO:0007669"/>
    <property type="project" value="UniProtKB-KW"/>
</dbReference>
<dbReference type="PANTHER" id="PTHR12029">
    <property type="entry name" value="RNA METHYLTRANSFERASE"/>
    <property type="match status" value="1"/>
</dbReference>
<keyword evidence="3" id="KW-0808">Transferase</keyword>
<evidence type="ECO:0000256" key="7">
    <source>
        <dbReference type="ARBA" id="ARBA00023172"/>
    </source>
</evidence>
<dbReference type="InterPro" id="IPR044748">
    <property type="entry name" value="Trm3/TARBP1_C"/>
</dbReference>
<dbReference type="GO" id="GO:0030488">
    <property type="term" value="P:tRNA methylation"/>
    <property type="evidence" value="ECO:0007669"/>
    <property type="project" value="InterPro"/>
</dbReference>
<dbReference type="Gene3D" id="1.10.443.10">
    <property type="entry name" value="Intergrase catalytic core"/>
    <property type="match status" value="1"/>
</dbReference>
<reference evidence="14" key="2">
    <citation type="submission" date="2022-10" db="EMBL/GenBank/DDBJ databases">
        <authorList>
            <consortium name="ENA_rothamsted_submissions"/>
            <consortium name="culmorum"/>
            <person name="King R."/>
        </authorList>
    </citation>
    <scope>NUCLEOTIDE SEQUENCE</scope>
</reference>
<comment type="similarity">
    <text evidence="1">Belongs to the class IV-like SAM-binding methyltransferase superfamily. RNA methyltransferase TrmH family.</text>
</comment>
<evidence type="ECO:0000256" key="4">
    <source>
        <dbReference type="ARBA" id="ARBA00022691"/>
    </source>
</evidence>
<dbReference type="GO" id="GO:0015074">
    <property type="term" value="P:DNA integration"/>
    <property type="evidence" value="ECO:0007669"/>
    <property type="project" value="InterPro"/>
</dbReference>
<dbReference type="InterPro" id="IPR001537">
    <property type="entry name" value="SpoU_MeTrfase"/>
</dbReference>